<name>A0ABX0DEZ7_9MICC</name>
<keyword evidence="3" id="KW-1185">Reference proteome</keyword>
<protein>
    <submittedName>
        <fullName evidence="2">Uncharacterized protein</fullName>
    </submittedName>
</protein>
<reference evidence="2 3" key="1">
    <citation type="submission" date="2020-02" db="EMBL/GenBank/DDBJ databases">
        <title>Genome sequence of the type strain DSM 27180 of Arthrobacter silviterrae.</title>
        <authorList>
            <person name="Gao J."/>
            <person name="Sun J."/>
        </authorList>
    </citation>
    <scope>NUCLEOTIDE SEQUENCE [LARGE SCALE GENOMIC DNA]</scope>
    <source>
        <strain evidence="2 3">DSM 27180</strain>
    </source>
</reference>
<feature type="compositionally biased region" description="Low complexity" evidence="1">
    <location>
        <begin position="130"/>
        <end position="142"/>
    </location>
</feature>
<evidence type="ECO:0000256" key="1">
    <source>
        <dbReference type="SAM" id="MobiDB-lite"/>
    </source>
</evidence>
<dbReference type="Proteomes" id="UP000479226">
    <property type="component" value="Unassembled WGS sequence"/>
</dbReference>
<proteinExistence type="predicted"/>
<feature type="region of interest" description="Disordered" evidence="1">
    <location>
        <begin position="30"/>
        <end position="65"/>
    </location>
</feature>
<feature type="region of interest" description="Disordered" evidence="1">
    <location>
        <begin position="122"/>
        <end position="158"/>
    </location>
</feature>
<dbReference type="EMBL" id="JAAKZI010000050">
    <property type="protein sequence ID" value="NGN85429.1"/>
    <property type="molecule type" value="Genomic_DNA"/>
</dbReference>
<evidence type="ECO:0000313" key="2">
    <source>
        <dbReference type="EMBL" id="NGN85429.1"/>
    </source>
</evidence>
<evidence type="ECO:0000313" key="3">
    <source>
        <dbReference type="Proteomes" id="UP000479226"/>
    </source>
</evidence>
<feature type="compositionally biased region" description="Low complexity" evidence="1">
    <location>
        <begin position="42"/>
        <end position="51"/>
    </location>
</feature>
<dbReference type="RefSeq" id="WP_165183638.1">
    <property type="nucleotide sequence ID" value="NZ_JAAKZI010000050.1"/>
</dbReference>
<gene>
    <name evidence="2" type="ORF">G6N77_18475</name>
</gene>
<sequence length="251" mass="26476">MEYLVLLLILLVIVVAVGVGSRFLGRKGRALQDSADPKPRRGSVAGRAASADPAPKARRRGREVTREMAVEASARLSPEAHRSVYSLIAQHQVLNAVREYRKAAHVGLGDAAAAVAALAEFPQPSPEPAPGQSQQPSQQPAAGKTPRPGQSGKPSKNDASFTVEDIINAAPSVGAAPVSQAPASYRYRAIVSRGDEVREVASTGLNEEIFRTIRSLAQGGDYDAAASLLREHADIGEADAREFVAMIGPED</sequence>
<accession>A0ABX0DEZ7</accession>
<organism evidence="2 3">
    <name type="scientific">Arthrobacter silviterrae</name>
    <dbReference type="NCBI Taxonomy" id="2026658"/>
    <lineage>
        <taxon>Bacteria</taxon>
        <taxon>Bacillati</taxon>
        <taxon>Actinomycetota</taxon>
        <taxon>Actinomycetes</taxon>
        <taxon>Micrococcales</taxon>
        <taxon>Micrococcaceae</taxon>
        <taxon>Arthrobacter</taxon>
    </lineage>
</organism>
<comment type="caution">
    <text evidence="2">The sequence shown here is derived from an EMBL/GenBank/DDBJ whole genome shotgun (WGS) entry which is preliminary data.</text>
</comment>